<dbReference type="Pfam" id="PF08541">
    <property type="entry name" value="ACP_syn_III_C"/>
    <property type="match status" value="1"/>
</dbReference>
<dbReference type="AlphaFoldDB" id="A0A939C0T8"/>
<dbReference type="Pfam" id="PF08545">
    <property type="entry name" value="ACP_syn_III"/>
    <property type="match status" value="1"/>
</dbReference>
<keyword evidence="6" id="KW-1185">Reference proteome</keyword>
<dbReference type="GO" id="GO:0044550">
    <property type="term" value="P:secondary metabolite biosynthetic process"/>
    <property type="evidence" value="ECO:0007669"/>
    <property type="project" value="TreeGrafter"/>
</dbReference>
<dbReference type="GO" id="GO:0006633">
    <property type="term" value="P:fatty acid biosynthetic process"/>
    <property type="evidence" value="ECO:0007669"/>
    <property type="project" value="InterPro"/>
</dbReference>
<evidence type="ECO:0000313" key="5">
    <source>
        <dbReference type="EMBL" id="MBM9469570.1"/>
    </source>
</evidence>
<evidence type="ECO:0000313" key="6">
    <source>
        <dbReference type="Proteomes" id="UP000663792"/>
    </source>
</evidence>
<reference evidence="5" key="1">
    <citation type="submission" date="2021-01" db="EMBL/GenBank/DDBJ databases">
        <title>YIM 132084 draft genome.</title>
        <authorList>
            <person name="An D."/>
        </authorList>
    </citation>
    <scope>NUCLEOTIDE SEQUENCE</scope>
    <source>
        <strain evidence="5">YIM 132084</strain>
    </source>
</reference>
<comment type="caution">
    <text evidence="5">The sequence shown here is derived from an EMBL/GenBank/DDBJ whole genome shotgun (WGS) entry which is preliminary data.</text>
</comment>
<dbReference type="SUPFAM" id="SSF53901">
    <property type="entry name" value="Thiolase-like"/>
    <property type="match status" value="1"/>
</dbReference>
<evidence type="ECO:0000259" key="4">
    <source>
        <dbReference type="Pfam" id="PF08545"/>
    </source>
</evidence>
<feature type="domain" description="Beta-ketoacyl-[acyl-carrier-protein] synthase III C-terminal" evidence="3">
    <location>
        <begin position="276"/>
        <end position="348"/>
    </location>
</feature>
<protein>
    <submittedName>
        <fullName evidence="5">3-oxoacyl-ACP synthase III</fullName>
    </submittedName>
</protein>
<name>A0A939C0T8_9ACTN</name>
<evidence type="ECO:0000256" key="1">
    <source>
        <dbReference type="ARBA" id="ARBA00022679"/>
    </source>
</evidence>
<dbReference type="InterPro" id="IPR013747">
    <property type="entry name" value="ACP_syn_III_C"/>
</dbReference>
<dbReference type="EMBL" id="JAERWK010000030">
    <property type="protein sequence ID" value="MBM9469570.1"/>
    <property type="molecule type" value="Genomic_DNA"/>
</dbReference>
<proteinExistence type="predicted"/>
<sequence length="355" mass="37723">MLRTAPDLDSAARAPRGNTVHRFGTTSVLAVCAIDAPRIVTSAEMDERLADVYQRVGLRAGMMQRLAGIGERRWWEDGTTYVDGAIMAGAKALAEAGVHPRDVGLMINTSVSRAHLEPSSAVAVHHGLGLPSSCQNFDVTNACLGFVNGMQLAAAMIESGQIEYALIVNGEDAREIHESTIRRLQASDGSAHDVYAQFASLTLGSGAAAMVLGRADRHPEGHRYLGGATRAGTEHHLLCVGDMDDMRTDSTGLMNAGMALSLALWEESAAEFDWHADMSRYVMHQVSTVHTRAIVGALGLDMARVPLTFPTRGNMGPAAIPFTLAGVADELSAGDRVLLMGIGSGLNASFTEIVW</sequence>
<organism evidence="5 6">
    <name type="scientific">Nakamurella leprariae</name>
    <dbReference type="NCBI Taxonomy" id="2803911"/>
    <lineage>
        <taxon>Bacteria</taxon>
        <taxon>Bacillati</taxon>
        <taxon>Actinomycetota</taxon>
        <taxon>Actinomycetes</taxon>
        <taxon>Nakamurellales</taxon>
        <taxon>Nakamurellaceae</taxon>
        <taxon>Nakamurella</taxon>
    </lineage>
</organism>
<gene>
    <name evidence="5" type="ORF">JL106_19985</name>
</gene>
<evidence type="ECO:0000259" key="3">
    <source>
        <dbReference type="Pfam" id="PF08541"/>
    </source>
</evidence>
<keyword evidence="1" id="KW-0808">Transferase</keyword>
<keyword evidence="2" id="KW-0012">Acyltransferase</keyword>
<dbReference type="PANTHER" id="PTHR34069">
    <property type="entry name" value="3-OXOACYL-[ACYL-CARRIER-PROTEIN] SYNTHASE 3"/>
    <property type="match status" value="1"/>
</dbReference>
<feature type="domain" description="Beta-ketoacyl-[acyl-carrier-protein] synthase III N-terminal" evidence="4">
    <location>
        <begin position="137"/>
        <end position="218"/>
    </location>
</feature>
<dbReference type="GO" id="GO:0004315">
    <property type="term" value="F:3-oxoacyl-[acyl-carrier-protein] synthase activity"/>
    <property type="evidence" value="ECO:0007669"/>
    <property type="project" value="InterPro"/>
</dbReference>
<dbReference type="Proteomes" id="UP000663792">
    <property type="component" value="Unassembled WGS sequence"/>
</dbReference>
<dbReference type="RefSeq" id="WP_205262534.1">
    <property type="nucleotide sequence ID" value="NZ_JAERWK010000030.1"/>
</dbReference>
<dbReference type="NCBIfam" id="NF006720">
    <property type="entry name" value="PRK09258.1"/>
    <property type="match status" value="1"/>
</dbReference>
<dbReference type="InterPro" id="IPR016039">
    <property type="entry name" value="Thiolase-like"/>
</dbReference>
<dbReference type="PANTHER" id="PTHR34069:SF3">
    <property type="entry name" value="ACYL-COA:ACYL-COA ALKYLTRANSFERASE"/>
    <property type="match status" value="1"/>
</dbReference>
<accession>A0A939C0T8</accession>
<dbReference type="Gene3D" id="3.40.47.10">
    <property type="match status" value="2"/>
</dbReference>
<evidence type="ECO:0000256" key="2">
    <source>
        <dbReference type="ARBA" id="ARBA00023315"/>
    </source>
</evidence>
<dbReference type="InterPro" id="IPR013751">
    <property type="entry name" value="ACP_syn_III_N"/>
</dbReference>